<keyword evidence="1" id="KW-0472">Membrane</keyword>
<dbReference type="KEGG" id="ksk:KSE_07860"/>
<dbReference type="PATRIC" id="fig|452652.3.peg.772"/>
<dbReference type="HOGENOM" id="CLU_130896_0_0_11"/>
<protein>
    <submittedName>
        <fullName evidence="2">Uncharacterized protein</fullName>
    </submittedName>
</protein>
<dbReference type="RefSeq" id="WP_014133944.1">
    <property type="nucleotide sequence ID" value="NC_016109.1"/>
</dbReference>
<dbReference type="eggNOG" id="ENOG50320MG">
    <property type="taxonomic scope" value="Bacteria"/>
</dbReference>
<feature type="transmembrane region" description="Helical" evidence="1">
    <location>
        <begin position="130"/>
        <end position="151"/>
    </location>
</feature>
<evidence type="ECO:0000256" key="1">
    <source>
        <dbReference type="SAM" id="Phobius"/>
    </source>
</evidence>
<sequence length="185" mass="18276">MAHPVLALGTAALTATGSAWSLPALPALLDLRAGPDRPRAARLTAAGCLAWWGALAATALLLTTPLPWPVPLGAALTGTLGALALRAAAGAERRAARREQARLWGAPGPALPCALPYELPAAVPPRHAPAVGWLTTGLAAVAAGAAATLLAGRPGPAGSAVLTVAASAGLCLLIVLVALHRPGPR</sequence>
<dbReference type="STRING" id="452652.KSE_07860"/>
<dbReference type="EMBL" id="AP010968">
    <property type="protein sequence ID" value="BAJ26625.1"/>
    <property type="molecule type" value="Genomic_DNA"/>
</dbReference>
<feature type="transmembrane region" description="Helical" evidence="1">
    <location>
        <begin position="157"/>
        <end position="179"/>
    </location>
</feature>
<feature type="transmembrane region" description="Helical" evidence="1">
    <location>
        <begin position="6"/>
        <end position="29"/>
    </location>
</feature>
<evidence type="ECO:0000313" key="2">
    <source>
        <dbReference type="EMBL" id="BAJ26625.1"/>
    </source>
</evidence>
<keyword evidence="1" id="KW-1133">Transmembrane helix</keyword>
<evidence type="ECO:0000313" key="3">
    <source>
        <dbReference type="Proteomes" id="UP000007076"/>
    </source>
</evidence>
<feature type="transmembrane region" description="Helical" evidence="1">
    <location>
        <begin position="41"/>
        <end position="62"/>
    </location>
</feature>
<gene>
    <name evidence="2" type="ordered locus">KSE_07860</name>
</gene>
<accession>E4N5Z4</accession>
<name>E4N5Z4_KITSK</name>
<proteinExistence type="predicted"/>
<dbReference type="AlphaFoldDB" id="E4N5Z4"/>
<keyword evidence="1" id="KW-0812">Transmembrane</keyword>
<dbReference type="Proteomes" id="UP000007076">
    <property type="component" value="Chromosome"/>
</dbReference>
<reference evidence="2 3" key="1">
    <citation type="journal article" date="2010" name="DNA Res.">
        <title>Genome sequence of Kitasatospora setae NBRC 14216T: an evolutionary snapshot of the family Streptomycetaceae.</title>
        <authorList>
            <person name="Ichikawa N."/>
            <person name="Oguchi A."/>
            <person name="Ikeda H."/>
            <person name="Ishikawa J."/>
            <person name="Kitani S."/>
            <person name="Watanabe Y."/>
            <person name="Nakamura S."/>
            <person name="Katano Y."/>
            <person name="Kishi E."/>
            <person name="Sasagawa M."/>
            <person name="Ankai A."/>
            <person name="Fukui S."/>
            <person name="Hashimoto Y."/>
            <person name="Kamata S."/>
            <person name="Otoguro M."/>
            <person name="Tanikawa S."/>
            <person name="Nihira T."/>
            <person name="Horinouchi S."/>
            <person name="Ohnishi Y."/>
            <person name="Hayakawa M."/>
            <person name="Kuzuyama T."/>
            <person name="Arisawa A."/>
            <person name="Nomoto F."/>
            <person name="Miura H."/>
            <person name="Takahashi Y."/>
            <person name="Fujita N."/>
        </authorList>
    </citation>
    <scope>NUCLEOTIDE SEQUENCE [LARGE SCALE GENOMIC DNA]</scope>
    <source>
        <strain evidence="3">ATCC 33774 / DSM 43861 / JCM 3304 / KCC A-0304 / NBRC 14216 / KM-6054</strain>
    </source>
</reference>
<organism evidence="2 3">
    <name type="scientific">Kitasatospora setae (strain ATCC 33774 / DSM 43861 / JCM 3304 / KCC A-0304 / NBRC 14216 / KM-6054)</name>
    <name type="common">Streptomyces setae</name>
    <dbReference type="NCBI Taxonomy" id="452652"/>
    <lineage>
        <taxon>Bacteria</taxon>
        <taxon>Bacillati</taxon>
        <taxon>Actinomycetota</taxon>
        <taxon>Actinomycetes</taxon>
        <taxon>Kitasatosporales</taxon>
        <taxon>Streptomycetaceae</taxon>
        <taxon>Kitasatospora</taxon>
    </lineage>
</organism>
<keyword evidence="3" id="KW-1185">Reference proteome</keyword>
<feature type="transmembrane region" description="Helical" evidence="1">
    <location>
        <begin position="68"/>
        <end position="89"/>
    </location>
</feature>